<dbReference type="EMBL" id="GL888177">
    <property type="protein sequence ID" value="EGI65902.1"/>
    <property type="molecule type" value="Genomic_DNA"/>
</dbReference>
<name>F4WIV6_ACREC</name>
<protein>
    <submittedName>
        <fullName evidence="1">Uncharacterized protein</fullName>
    </submittedName>
</protein>
<proteinExistence type="predicted"/>
<keyword evidence="2" id="KW-1185">Reference proteome</keyword>
<sequence length="82" mass="9177">MGRLRGLKDSGGVEEAIEEVRRWVGGGRQLPATPHRENPFSICSPAPLPPPPPMLLLLLLHIYRGVFLPRWRPLSTVECNAR</sequence>
<evidence type="ECO:0000313" key="2">
    <source>
        <dbReference type="Proteomes" id="UP000007755"/>
    </source>
</evidence>
<accession>F4WIV6</accession>
<organism evidence="2">
    <name type="scientific">Acromyrmex echinatior</name>
    <name type="common">Panamanian leafcutter ant</name>
    <name type="synonym">Acromyrmex octospinosus echinatior</name>
    <dbReference type="NCBI Taxonomy" id="103372"/>
    <lineage>
        <taxon>Eukaryota</taxon>
        <taxon>Metazoa</taxon>
        <taxon>Ecdysozoa</taxon>
        <taxon>Arthropoda</taxon>
        <taxon>Hexapoda</taxon>
        <taxon>Insecta</taxon>
        <taxon>Pterygota</taxon>
        <taxon>Neoptera</taxon>
        <taxon>Endopterygota</taxon>
        <taxon>Hymenoptera</taxon>
        <taxon>Apocrita</taxon>
        <taxon>Aculeata</taxon>
        <taxon>Formicoidea</taxon>
        <taxon>Formicidae</taxon>
        <taxon>Myrmicinae</taxon>
        <taxon>Acromyrmex</taxon>
    </lineage>
</organism>
<dbReference type="InParanoid" id="F4WIV6"/>
<dbReference type="Proteomes" id="UP000007755">
    <property type="component" value="Unassembled WGS sequence"/>
</dbReference>
<evidence type="ECO:0000313" key="1">
    <source>
        <dbReference type="EMBL" id="EGI65902.1"/>
    </source>
</evidence>
<reference evidence="1" key="1">
    <citation type="submission" date="2011-02" db="EMBL/GenBank/DDBJ databases">
        <title>The genome of the leaf-cutting ant Acromyrmex echinatior suggests key adaptations to social evolution and fungus farming.</title>
        <authorList>
            <person name="Nygaard S."/>
            <person name="Zhang G."/>
        </authorList>
    </citation>
    <scope>NUCLEOTIDE SEQUENCE</scope>
</reference>
<dbReference type="AlphaFoldDB" id="F4WIV6"/>
<gene>
    <name evidence="1" type="ORF">G5I_05632</name>
</gene>